<dbReference type="GO" id="GO:0005576">
    <property type="term" value="C:extracellular region"/>
    <property type="evidence" value="ECO:0007669"/>
    <property type="project" value="UniProtKB-SubCell"/>
</dbReference>
<reference evidence="13" key="3">
    <citation type="submission" date="2025-09" db="UniProtKB">
        <authorList>
            <consortium name="Ensembl"/>
        </authorList>
    </citation>
    <scope>IDENTIFICATION</scope>
</reference>
<accession>A0A8C7T6S9</accession>
<keyword evidence="11" id="KW-0812">Transmembrane</keyword>
<evidence type="ECO:0000256" key="4">
    <source>
        <dbReference type="ARBA" id="ARBA00011233"/>
    </source>
</evidence>
<evidence type="ECO:0000256" key="3">
    <source>
        <dbReference type="ARBA" id="ARBA00010147"/>
    </source>
</evidence>
<evidence type="ECO:0000256" key="5">
    <source>
        <dbReference type="ARBA" id="ARBA00022525"/>
    </source>
</evidence>
<evidence type="ECO:0000256" key="7">
    <source>
        <dbReference type="ARBA" id="ARBA00022734"/>
    </source>
</evidence>
<dbReference type="PANTHER" id="PTHR45713">
    <property type="entry name" value="FTP DOMAIN-CONTAINING PROTEIN"/>
    <property type="match status" value="1"/>
</dbReference>
<evidence type="ECO:0000259" key="12">
    <source>
        <dbReference type="PROSITE" id="PS50041"/>
    </source>
</evidence>
<feature type="coiled-coil region" evidence="10">
    <location>
        <begin position="663"/>
        <end position="844"/>
    </location>
</feature>
<feature type="transmembrane region" description="Helical" evidence="11">
    <location>
        <begin position="42"/>
        <end position="63"/>
    </location>
</feature>
<dbReference type="GO" id="GO:0010185">
    <property type="term" value="P:regulation of cellular defense response"/>
    <property type="evidence" value="ECO:0007669"/>
    <property type="project" value="UniProtKB-ARBA"/>
</dbReference>
<dbReference type="InterPro" id="IPR001304">
    <property type="entry name" value="C-type_lectin-like"/>
</dbReference>
<evidence type="ECO:0000256" key="9">
    <source>
        <dbReference type="ARBA" id="ARBA00023157"/>
    </source>
</evidence>
<proteinExistence type="inferred from homology"/>
<keyword evidence="6" id="KW-0479">Metal-binding</keyword>
<dbReference type="InterPro" id="IPR016187">
    <property type="entry name" value="CTDL_fold"/>
</dbReference>
<evidence type="ECO:0000256" key="6">
    <source>
        <dbReference type="ARBA" id="ARBA00022723"/>
    </source>
</evidence>
<dbReference type="Pfam" id="PF00059">
    <property type="entry name" value="Lectin_C"/>
    <property type="match status" value="1"/>
</dbReference>
<keyword evidence="11" id="KW-1133">Transmembrane helix</keyword>
<dbReference type="SUPFAM" id="SSF56436">
    <property type="entry name" value="C-type lectin-like"/>
    <property type="match status" value="1"/>
</dbReference>
<dbReference type="Pfam" id="PF22633">
    <property type="entry name" value="F5_F8_type_C_2"/>
    <property type="match status" value="4"/>
</dbReference>
<keyword evidence="5" id="KW-0964">Secreted</keyword>
<dbReference type="InterPro" id="IPR006585">
    <property type="entry name" value="FTP1"/>
</dbReference>
<sequence length="1115" mass="127068">MTEDNDSSTMKILDMDDDMYVKPRTRHGFQYSVHFQWWKRSFGVAALCLGLLCILLLAGIIGMCVNYTGQRYRDERDQLQTSNNNLTKERDQLQTSYNNLTKERDQLQTSYNNLTKERDQLQTSYNNLTKERDQLQTSYNNLIKERDQHQRETEKLKIKGNVALNGVATQSSLYENRDASDAIDGKRNTHYESCTHTLKDRNPWWRVDLLNVYRITDVTLTNRGDCCPERLDGAEIRIGNSLENNGINNPRCAVISHIPAGESHTFQCNEMEGRYVVVVIPGRSEWLTLCELEVHGTPAVTGELSGAEKDSLQTSYNNLTKERDQHQRETEKLKIKGNVALNGVATQSSLYKNRDASDAIDGKRNTHYESCTHTLKDRNPWWRVDLLNVYRITDVTLTNRGDCCPERLDGAEIRIGNSLENNGINNPRCAVISHIPAGESHTFQCNEMEGRYVVVVIPGRSEWLTLCELEVHGTPAVTGELSGAEKDSLQTSYNNLTKERDQHQRETEKLKIKGNVALNGVATQSSLYNNRDASDAIDGKKNTHYGSCTHTLKDRNPWWRVDLLNVYRITDVTLTNRGDCCPERLDGAEIRIGNSLENNGTNNPRCAVISHIPAGETHTFQCNEMEGRYVVVVIPGRSEWLTLCELEVHGIPAVTGELSGAEKDSLQTSYNNLTKERDQLQTSNNNLTKERDQLQTSYNNLTKERDQLQTSNNNLTKERDQLQTSYINLTKERDQLQTSYINLTKERDQLQTSYNNLTKERDQLQTSYNNLIKERDQLQTSYINLTKERDQLQTSYNNLTKERDQLQTSNNNLTKERDQLQTSYINLTKERDQHQRETEKLKIKGNVALNGVATQSSLFNNRNASDAIDGKRNTHYGSCTHTLKDRNPWWRVDLLNVYRITDVTLTNRGDCCPERLDGAEIRIGNSLENNGTNNPRCAVISHIPAGETHTFQCNEMEGRYVVVVIPGRSEWLTLCELEVHGTPAGRPCPEGWKTSGFSCYYTSTVIKTWEESRKDCNERGAQLVIINSREEQTFINGLYGPGNETWIGLTNVDTEGTWKWVDGTPLTTAYWKTGKPSSSLGADQDCVAFIHHSSDPGEWNDEECHKSNNWICEIF</sequence>
<dbReference type="Ensembl" id="ENSOMYT00000082619.2">
    <property type="protein sequence ID" value="ENSOMYP00000075911.2"/>
    <property type="gene ID" value="ENSOMYG00000035109.2"/>
</dbReference>
<reference evidence="13" key="2">
    <citation type="submission" date="2025-08" db="UniProtKB">
        <authorList>
            <consortium name="Ensembl"/>
        </authorList>
    </citation>
    <scope>IDENTIFICATION</scope>
</reference>
<gene>
    <name evidence="13" type="primary">LOC110528604</name>
</gene>
<feature type="coiled-coil region" evidence="10">
    <location>
        <begin position="69"/>
        <end position="159"/>
    </location>
</feature>
<dbReference type="GO" id="GO:0042806">
    <property type="term" value="F:fucose binding"/>
    <property type="evidence" value="ECO:0007669"/>
    <property type="project" value="UniProtKB-ARBA"/>
</dbReference>
<dbReference type="GO" id="GO:0046872">
    <property type="term" value="F:metal ion binding"/>
    <property type="evidence" value="ECO:0007669"/>
    <property type="project" value="UniProtKB-KW"/>
</dbReference>
<dbReference type="SUPFAM" id="SSF49785">
    <property type="entry name" value="Galactose-binding domain-like"/>
    <property type="match status" value="4"/>
</dbReference>
<dbReference type="AlphaFoldDB" id="A0A8C7T6S9"/>
<dbReference type="GeneTree" id="ENSGT01060000248575"/>
<reference evidence="13" key="1">
    <citation type="submission" date="2020-07" db="EMBL/GenBank/DDBJ databases">
        <title>A long reads based de novo assembly of the rainbow trout Arlee double haploid line genome.</title>
        <authorList>
            <person name="Gao G."/>
            <person name="Palti Y."/>
        </authorList>
    </citation>
    <scope>NUCLEOTIDE SEQUENCE [LARGE SCALE GENOMIC DNA]</scope>
</reference>
<keyword evidence="8" id="KW-0106">Calcium</keyword>
<keyword evidence="9" id="KW-1015">Disulfide bond</keyword>
<dbReference type="InterPro" id="IPR018378">
    <property type="entry name" value="C-type_lectin_CS"/>
</dbReference>
<dbReference type="InterPro" id="IPR008979">
    <property type="entry name" value="Galactose-bd-like_sf"/>
</dbReference>
<dbReference type="CDD" id="cd03590">
    <property type="entry name" value="CLECT_DC-SIGN_like"/>
    <property type="match status" value="1"/>
</dbReference>
<dbReference type="Gene3D" id="1.20.5.400">
    <property type="match status" value="8"/>
</dbReference>
<evidence type="ECO:0000256" key="1">
    <source>
        <dbReference type="ARBA" id="ARBA00002219"/>
    </source>
</evidence>
<dbReference type="Proteomes" id="UP000694395">
    <property type="component" value="Chromosome 7"/>
</dbReference>
<dbReference type="SUPFAM" id="SSF90257">
    <property type="entry name" value="Myosin rod fragments"/>
    <property type="match status" value="1"/>
</dbReference>
<keyword evidence="10" id="KW-0175">Coiled coil</keyword>
<evidence type="ECO:0000313" key="13">
    <source>
        <dbReference type="Ensembl" id="ENSOMYP00000075911.2"/>
    </source>
</evidence>
<keyword evidence="14" id="KW-1185">Reference proteome</keyword>
<name>A0A8C7T6S9_ONCMY</name>
<evidence type="ECO:0000256" key="8">
    <source>
        <dbReference type="ARBA" id="ARBA00022837"/>
    </source>
</evidence>
<dbReference type="InterPro" id="IPR051941">
    <property type="entry name" value="BG_Antigen-Binding_Lectin"/>
</dbReference>
<evidence type="ECO:0000256" key="2">
    <source>
        <dbReference type="ARBA" id="ARBA00004613"/>
    </source>
</evidence>
<dbReference type="SMART" id="SM00034">
    <property type="entry name" value="CLECT"/>
    <property type="match status" value="1"/>
</dbReference>
<comment type="similarity">
    <text evidence="3">Belongs to the fucolectin family.</text>
</comment>
<evidence type="ECO:0000256" key="11">
    <source>
        <dbReference type="SAM" id="Phobius"/>
    </source>
</evidence>
<feature type="coiled-coil region" evidence="10">
    <location>
        <begin position="486"/>
        <end position="513"/>
    </location>
</feature>
<organism evidence="13 14">
    <name type="scientific">Oncorhynchus mykiss</name>
    <name type="common">Rainbow trout</name>
    <name type="synonym">Salmo gairdneri</name>
    <dbReference type="NCBI Taxonomy" id="8022"/>
    <lineage>
        <taxon>Eukaryota</taxon>
        <taxon>Metazoa</taxon>
        <taxon>Chordata</taxon>
        <taxon>Craniata</taxon>
        <taxon>Vertebrata</taxon>
        <taxon>Euteleostomi</taxon>
        <taxon>Actinopterygii</taxon>
        <taxon>Neopterygii</taxon>
        <taxon>Teleostei</taxon>
        <taxon>Protacanthopterygii</taxon>
        <taxon>Salmoniformes</taxon>
        <taxon>Salmonidae</taxon>
        <taxon>Salmoninae</taxon>
        <taxon>Oncorhynchus</taxon>
    </lineage>
</organism>
<dbReference type="PROSITE" id="PS50041">
    <property type="entry name" value="C_TYPE_LECTIN_2"/>
    <property type="match status" value="1"/>
</dbReference>
<dbReference type="InterPro" id="IPR033989">
    <property type="entry name" value="CD209-like_CTLD"/>
</dbReference>
<evidence type="ECO:0000256" key="10">
    <source>
        <dbReference type="SAM" id="Coils"/>
    </source>
</evidence>
<keyword evidence="7" id="KW-0430">Lectin</keyword>
<dbReference type="InterPro" id="IPR016186">
    <property type="entry name" value="C-type_lectin-like/link_sf"/>
</dbReference>
<protein>
    <recommendedName>
        <fullName evidence="12">C-type lectin domain-containing protein</fullName>
    </recommendedName>
</protein>
<dbReference type="PROSITE" id="PS00615">
    <property type="entry name" value="C_TYPE_LECTIN_1"/>
    <property type="match status" value="1"/>
</dbReference>
<dbReference type="GO" id="GO:0001868">
    <property type="term" value="P:regulation of complement activation, lectin pathway"/>
    <property type="evidence" value="ECO:0007669"/>
    <property type="project" value="UniProtKB-ARBA"/>
</dbReference>
<dbReference type="Gene3D" id="3.10.100.10">
    <property type="entry name" value="Mannose-Binding Protein A, subunit A"/>
    <property type="match status" value="1"/>
</dbReference>
<keyword evidence="11" id="KW-0472">Membrane</keyword>
<dbReference type="Gene3D" id="2.60.120.260">
    <property type="entry name" value="Galactose-binding domain-like"/>
    <property type="match status" value="4"/>
</dbReference>
<comment type="function">
    <text evidence="1">Acts as a defensive agent. Recognizes blood group fucosylated oligosaccharides including A, B, H and Lewis B-type antigens. Does not recognize Lewis A antigen and has low affinity for monovalent haptens.</text>
</comment>
<dbReference type="SMART" id="SM00607">
    <property type="entry name" value="FTP"/>
    <property type="match status" value="4"/>
</dbReference>
<feature type="coiled-coil region" evidence="10">
    <location>
        <begin position="309"/>
        <end position="336"/>
    </location>
</feature>
<feature type="domain" description="C-type lectin" evidence="12">
    <location>
        <begin position="995"/>
        <end position="1113"/>
    </location>
</feature>
<evidence type="ECO:0000313" key="14">
    <source>
        <dbReference type="Proteomes" id="UP000694395"/>
    </source>
</evidence>
<comment type="subcellular location">
    <subcellularLocation>
        <location evidence="2">Secreted</location>
    </subcellularLocation>
</comment>
<comment type="subunit">
    <text evidence="4">Homotrimer.</text>
</comment>
<dbReference type="PANTHER" id="PTHR45713:SF8">
    <property type="entry name" value="SI:CH211-215K15.4"/>
    <property type="match status" value="1"/>
</dbReference>